<keyword evidence="4" id="KW-0378">Hydrolase</keyword>
<feature type="domain" description="Metallo-beta-lactamase" evidence="2">
    <location>
        <begin position="37"/>
        <end position="215"/>
    </location>
</feature>
<accession>A0A4Q0M758</accession>
<dbReference type="SMART" id="SM00849">
    <property type="entry name" value="Lactamase_B"/>
    <property type="match status" value="1"/>
</dbReference>
<organism evidence="4 5">
    <name type="scientific">Arcticibacter tournemirensis</name>
    <dbReference type="NCBI Taxonomy" id="699437"/>
    <lineage>
        <taxon>Bacteria</taxon>
        <taxon>Pseudomonadati</taxon>
        <taxon>Bacteroidota</taxon>
        <taxon>Sphingobacteriia</taxon>
        <taxon>Sphingobacteriales</taxon>
        <taxon>Sphingobacteriaceae</taxon>
        <taxon>Arcticibacter</taxon>
    </lineage>
</organism>
<dbReference type="SUPFAM" id="SSF56281">
    <property type="entry name" value="Metallo-hydrolase/oxidoreductase"/>
    <property type="match status" value="1"/>
</dbReference>
<dbReference type="InterPro" id="IPR036866">
    <property type="entry name" value="RibonucZ/Hydroxyglut_hydro"/>
</dbReference>
<gene>
    <name evidence="4" type="ORF">EKH83_14510</name>
    <name evidence="3" type="ORF">F1649_07105</name>
</gene>
<reference evidence="4 5" key="1">
    <citation type="submission" date="2018-12" db="EMBL/GenBank/DDBJ databases">
        <title>The Draft Genome Sequence of the Soil Bacterium Pedobacter tournemirensis R1.</title>
        <authorList>
            <person name="He J."/>
        </authorList>
    </citation>
    <scope>NUCLEOTIDE SEQUENCE [LARGE SCALE GENOMIC DNA]</scope>
    <source>
        <strain evidence="4 5">R1</strain>
    </source>
</reference>
<feature type="chain" id="PRO_5044607729" evidence="1">
    <location>
        <begin position="23"/>
        <end position="250"/>
    </location>
</feature>
<dbReference type="Gene3D" id="3.60.15.10">
    <property type="entry name" value="Ribonuclease Z/Hydroxyacylglutathione hydrolase-like"/>
    <property type="match status" value="1"/>
</dbReference>
<comment type="caution">
    <text evidence="4">The sequence shown here is derived from an EMBL/GenBank/DDBJ whole genome shotgun (WGS) entry which is preliminary data.</text>
</comment>
<dbReference type="Proteomes" id="UP000322918">
    <property type="component" value="Unassembled WGS sequence"/>
</dbReference>
<proteinExistence type="predicted"/>
<dbReference type="RefSeq" id="WP_128770170.1">
    <property type="nucleotide sequence ID" value="NZ_RXOC01000009.1"/>
</dbReference>
<dbReference type="EMBL" id="VWNE01000009">
    <property type="protein sequence ID" value="KAA8484104.1"/>
    <property type="molecule type" value="Genomic_DNA"/>
</dbReference>
<feature type="signal peptide" evidence="1">
    <location>
        <begin position="1"/>
        <end position="22"/>
    </location>
</feature>
<evidence type="ECO:0000313" key="4">
    <source>
        <dbReference type="EMBL" id="RXF68928.1"/>
    </source>
</evidence>
<evidence type="ECO:0000313" key="5">
    <source>
        <dbReference type="Proteomes" id="UP000290848"/>
    </source>
</evidence>
<keyword evidence="1" id="KW-0732">Signal</keyword>
<dbReference type="Proteomes" id="UP000290848">
    <property type="component" value="Unassembled WGS sequence"/>
</dbReference>
<evidence type="ECO:0000256" key="1">
    <source>
        <dbReference type="SAM" id="SignalP"/>
    </source>
</evidence>
<keyword evidence="6" id="KW-1185">Reference proteome</keyword>
<dbReference type="AlphaFoldDB" id="A0A4Q0M758"/>
<dbReference type="InterPro" id="IPR050114">
    <property type="entry name" value="UPF0173_UPF0282_UlaG_hydrolase"/>
</dbReference>
<dbReference type="PANTHER" id="PTHR43546:SF8">
    <property type="entry name" value="METALLO-BETA-LACTAMASE DOMAIN-CONTAINING PROTEIN"/>
    <property type="match status" value="1"/>
</dbReference>
<evidence type="ECO:0000313" key="6">
    <source>
        <dbReference type="Proteomes" id="UP000322918"/>
    </source>
</evidence>
<dbReference type="OrthoDB" id="9789133at2"/>
<protein>
    <submittedName>
        <fullName evidence="4">MBL fold metallo-hydrolase</fullName>
    </submittedName>
</protein>
<sequence length="250" mass="27870">MKKNTVAIFLVVFFVCSQLAIAQHTSVNVQGMGVLPISHATLELTWKGKVILFDPSVNDKTLADIKKPDIVFITDIHPDHLNADNLNKLKLNGTPIVAPQAVADKLPEDLKKNLIVISNGESKQWQGIKFEAIPMYNLPGERQAYHTKGRGNGYVLTLGNKRVYISGDTEDIPEMRSLKNIDLAFVCMNLPYTMTVERAADGVVAFSPKEVIPYHYRGGEGLSDIQKFKQLVSQHKPGINVRLLDFYPKD</sequence>
<evidence type="ECO:0000259" key="2">
    <source>
        <dbReference type="SMART" id="SM00849"/>
    </source>
</evidence>
<dbReference type="Pfam" id="PF13483">
    <property type="entry name" value="Lactamase_B_3"/>
    <property type="match status" value="1"/>
</dbReference>
<dbReference type="GO" id="GO:0016787">
    <property type="term" value="F:hydrolase activity"/>
    <property type="evidence" value="ECO:0007669"/>
    <property type="project" value="UniProtKB-KW"/>
</dbReference>
<reference evidence="3 6" key="2">
    <citation type="submission" date="2019-09" db="EMBL/GenBank/DDBJ databases">
        <title>Pararcticibacter amylolyticus gen. nov., sp. nov., isolated from a rottenly hemp rope, and reclassification of Pedobacter tournemirensis as Pararcticibacter tournemirensis comb. nov.</title>
        <authorList>
            <person name="Cai Y."/>
        </authorList>
    </citation>
    <scope>NUCLEOTIDE SEQUENCE [LARGE SCALE GENOMIC DNA]</scope>
    <source>
        <strain evidence="3 6">TF5-37.2-LB10</strain>
    </source>
</reference>
<dbReference type="PANTHER" id="PTHR43546">
    <property type="entry name" value="UPF0173 METAL-DEPENDENT HYDROLASE MJ1163-RELATED"/>
    <property type="match status" value="1"/>
</dbReference>
<dbReference type="InterPro" id="IPR001279">
    <property type="entry name" value="Metallo-B-lactamas"/>
</dbReference>
<name>A0A4Q0M758_9SPHI</name>
<dbReference type="EMBL" id="RXOC01000009">
    <property type="protein sequence ID" value="RXF68928.1"/>
    <property type="molecule type" value="Genomic_DNA"/>
</dbReference>
<evidence type="ECO:0000313" key="3">
    <source>
        <dbReference type="EMBL" id="KAA8484104.1"/>
    </source>
</evidence>